<feature type="region of interest" description="Disordered" evidence="1">
    <location>
        <begin position="71"/>
        <end position="98"/>
    </location>
</feature>
<dbReference type="Proteomes" id="UP000701853">
    <property type="component" value="Chromosome 10"/>
</dbReference>
<feature type="compositionally biased region" description="Basic and acidic residues" evidence="1">
    <location>
        <begin position="88"/>
        <end position="98"/>
    </location>
</feature>
<keyword evidence="3" id="KW-1185">Reference proteome</keyword>
<evidence type="ECO:0000313" key="3">
    <source>
        <dbReference type="Proteomes" id="UP000701853"/>
    </source>
</evidence>
<dbReference type="EMBL" id="JAHUZN010000010">
    <property type="protein sequence ID" value="KAG8480924.1"/>
    <property type="molecule type" value="Genomic_DNA"/>
</dbReference>
<comment type="caution">
    <text evidence="2">The sequence shown here is derived from an EMBL/GenBank/DDBJ whole genome shotgun (WGS) entry which is preliminary data.</text>
</comment>
<dbReference type="AlphaFoldDB" id="A0A8J6CQH9"/>
<protein>
    <submittedName>
        <fullName evidence="2">Uncharacterized protein</fullName>
    </submittedName>
</protein>
<organism evidence="2 3">
    <name type="scientific">Gossypium anomalum</name>
    <dbReference type="NCBI Taxonomy" id="47600"/>
    <lineage>
        <taxon>Eukaryota</taxon>
        <taxon>Viridiplantae</taxon>
        <taxon>Streptophyta</taxon>
        <taxon>Embryophyta</taxon>
        <taxon>Tracheophyta</taxon>
        <taxon>Spermatophyta</taxon>
        <taxon>Magnoliopsida</taxon>
        <taxon>eudicotyledons</taxon>
        <taxon>Gunneridae</taxon>
        <taxon>Pentapetalae</taxon>
        <taxon>rosids</taxon>
        <taxon>malvids</taxon>
        <taxon>Malvales</taxon>
        <taxon>Malvaceae</taxon>
        <taxon>Malvoideae</taxon>
        <taxon>Gossypium</taxon>
    </lineage>
</organism>
<dbReference type="OrthoDB" id="982959at2759"/>
<evidence type="ECO:0000313" key="2">
    <source>
        <dbReference type="EMBL" id="KAG8480924.1"/>
    </source>
</evidence>
<accession>A0A8J6CQH9</accession>
<sequence>MVADIDTFDSILCCIVFILSYILQNGDDSVDRKLENETMAAFVQTLLQQIVSSYFELFWIDELEQTINDLKAEMDADKPPSPLVPSLPKEDSKSPKEP</sequence>
<reference evidence="2 3" key="1">
    <citation type="journal article" date="2021" name="bioRxiv">
        <title>The Gossypium anomalum genome as a resource for cotton improvement and evolutionary analysis of hybrid incompatibility.</title>
        <authorList>
            <person name="Grover C.E."/>
            <person name="Yuan D."/>
            <person name="Arick M.A."/>
            <person name="Miller E.R."/>
            <person name="Hu G."/>
            <person name="Peterson D.G."/>
            <person name="Wendel J.F."/>
            <person name="Udall J.A."/>
        </authorList>
    </citation>
    <scope>NUCLEOTIDE SEQUENCE [LARGE SCALE GENOMIC DNA]</scope>
    <source>
        <strain evidence="2">JFW-Udall</strain>
        <tissue evidence="2">Leaf</tissue>
    </source>
</reference>
<gene>
    <name evidence="2" type="ORF">CXB51_025717</name>
</gene>
<name>A0A8J6CQH9_9ROSI</name>
<proteinExistence type="predicted"/>
<evidence type="ECO:0000256" key="1">
    <source>
        <dbReference type="SAM" id="MobiDB-lite"/>
    </source>
</evidence>